<name>A0A9J6DSC5_RHIMP</name>
<organism evidence="5 6">
    <name type="scientific">Rhipicephalus microplus</name>
    <name type="common">Cattle tick</name>
    <name type="synonym">Boophilus microplus</name>
    <dbReference type="NCBI Taxonomy" id="6941"/>
    <lineage>
        <taxon>Eukaryota</taxon>
        <taxon>Metazoa</taxon>
        <taxon>Ecdysozoa</taxon>
        <taxon>Arthropoda</taxon>
        <taxon>Chelicerata</taxon>
        <taxon>Arachnida</taxon>
        <taxon>Acari</taxon>
        <taxon>Parasitiformes</taxon>
        <taxon>Ixodida</taxon>
        <taxon>Ixodoidea</taxon>
        <taxon>Ixodidae</taxon>
        <taxon>Rhipicephalinae</taxon>
        <taxon>Rhipicephalus</taxon>
        <taxon>Boophilus</taxon>
    </lineage>
</organism>
<evidence type="ECO:0000256" key="2">
    <source>
        <dbReference type="ARBA" id="ARBA00023157"/>
    </source>
</evidence>
<evidence type="ECO:0000259" key="4">
    <source>
        <dbReference type="PROSITE" id="PS50835"/>
    </source>
</evidence>
<dbReference type="EMBL" id="JABSTU010000007">
    <property type="protein sequence ID" value="KAH8024878.1"/>
    <property type="molecule type" value="Genomic_DNA"/>
</dbReference>
<keyword evidence="2" id="KW-1015">Disulfide bond</keyword>
<gene>
    <name evidence="5" type="ORF">HPB51_002048</name>
</gene>
<dbReference type="GO" id="GO:0098609">
    <property type="term" value="P:cell-cell adhesion"/>
    <property type="evidence" value="ECO:0007669"/>
    <property type="project" value="TreeGrafter"/>
</dbReference>
<feature type="region of interest" description="Disordered" evidence="3">
    <location>
        <begin position="49"/>
        <end position="73"/>
    </location>
</feature>
<dbReference type="InterPro" id="IPR036179">
    <property type="entry name" value="Ig-like_dom_sf"/>
</dbReference>
<proteinExistence type="predicted"/>
<dbReference type="PROSITE" id="PS50835">
    <property type="entry name" value="IG_LIKE"/>
    <property type="match status" value="1"/>
</dbReference>
<sequence length="425" mass="47099">MKYRQECVVPRGDGETQSLRVDFGKEKEIPSTAAARTWLGDRCWLRGNSQAKKAKEKPRSGASQSQLVATGVAPVAQTRERSIQLTWGGQGRKTRLDEKCWTNSGKGRARLGRLRDKLYHLSSGEGNEQTHSSFTPETIHGCRAAMTISILTHNHYGQDHPAVCLLVNLVDIVKGSSGPRWLSEPPARLLFSNWTGATVRCSAEGDPRPNVWWVSAVDGLNASALSAATSRPQLLTVHEGTLTFMPFRANQFREEVHRGSFRCRARNARGTVLSTAVHVNAVVAQDWELRMWSAPGSVPRGSALLVRCPVPSHVSHHVIVTAWEEEHLSPALITPRSPTDRYVMLSSGDLYVRSMTQAARFRCHTDDVLTRRNRTSANYAHYHVTEPPGSEIPSITFHSGHVTVEQGRPTDLVCLAQGWPPPKYK</sequence>
<evidence type="ECO:0000256" key="3">
    <source>
        <dbReference type="SAM" id="MobiDB-lite"/>
    </source>
</evidence>
<dbReference type="Gene3D" id="2.60.40.10">
    <property type="entry name" value="Immunoglobulins"/>
    <property type="match status" value="2"/>
</dbReference>
<reference evidence="5" key="1">
    <citation type="journal article" date="2020" name="Cell">
        <title>Large-Scale Comparative Analyses of Tick Genomes Elucidate Their Genetic Diversity and Vector Capacities.</title>
        <authorList>
            <consortium name="Tick Genome and Microbiome Consortium (TIGMIC)"/>
            <person name="Jia N."/>
            <person name="Wang J."/>
            <person name="Shi W."/>
            <person name="Du L."/>
            <person name="Sun Y."/>
            <person name="Zhan W."/>
            <person name="Jiang J.F."/>
            <person name="Wang Q."/>
            <person name="Zhang B."/>
            <person name="Ji P."/>
            <person name="Bell-Sakyi L."/>
            <person name="Cui X.M."/>
            <person name="Yuan T.T."/>
            <person name="Jiang B.G."/>
            <person name="Yang W.F."/>
            <person name="Lam T.T."/>
            <person name="Chang Q.C."/>
            <person name="Ding S.J."/>
            <person name="Wang X.J."/>
            <person name="Zhu J.G."/>
            <person name="Ruan X.D."/>
            <person name="Zhao L."/>
            <person name="Wei J.T."/>
            <person name="Ye R.Z."/>
            <person name="Que T.C."/>
            <person name="Du C.H."/>
            <person name="Zhou Y.H."/>
            <person name="Cheng J.X."/>
            <person name="Dai P.F."/>
            <person name="Guo W.B."/>
            <person name="Han X.H."/>
            <person name="Huang E.J."/>
            <person name="Li L.F."/>
            <person name="Wei W."/>
            <person name="Gao Y.C."/>
            <person name="Liu J.Z."/>
            <person name="Shao H.Z."/>
            <person name="Wang X."/>
            <person name="Wang C.C."/>
            <person name="Yang T.C."/>
            <person name="Huo Q.B."/>
            <person name="Li W."/>
            <person name="Chen H.Y."/>
            <person name="Chen S.E."/>
            <person name="Zhou L.G."/>
            <person name="Ni X.B."/>
            <person name="Tian J.H."/>
            <person name="Sheng Y."/>
            <person name="Liu T."/>
            <person name="Pan Y.S."/>
            <person name="Xia L.Y."/>
            <person name="Li J."/>
            <person name="Zhao F."/>
            <person name="Cao W.C."/>
        </authorList>
    </citation>
    <scope>NUCLEOTIDE SEQUENCE</scope>
    <source>
        <strain evidence="5">Rmic-2018</strain>
    </source>
</reference>
<keyword evidence="1" id="KW-0677">Repeat</keyword>
<dbReference type="InterPro" id="IPR007110">
    <property type="entry name" value="Ig-like_dom"/>
</dbReference>
<dbReference type="InterPro" id="IPR013783">
    <property type="entry name" value="Ig-like_fold"/>
</dbReference>
<keyword evidence="6" id="KW-1185">Reference proteome</keyword>
<dbReference type="PANTHER" id="PTHR44170">
    <property type="entry name" value="PROTEIN SIDEKICK"/>
    <property type="match status" value="1"/>
</dbReference>
<reference evidence="5" key="2">
    <citation type="submission" date="2021-09" db="EMBL/GenBank/DDBJ databases">
        <authorList>
            <person name="Jia N."/>
            <person name="Wang J."/>
            <person name="Shi W."/>
            <person name="Du L."/>
            <person name="Sun Y."/>
            <person name="Zhan W."/>
            <person name="Jiang J."/>
            <person name="Wang Q."/>
            <person name="Zhang B."/>
            <person name="Ji P."/>
            <person name="Sakyi L.B."/>
            <person name="Cui X."/>
            <person name="Yuan T."/>
            <person name="Jiang B."/>
            <person name="Yang W."/>
            <person name="Lam T.T.-Y."/>
            <person name="Chang Q."/>
            <person name="Ding S."/>
            <person name="Wang X."/>
            <person name="Zhu J."/>
            <person name="Ruan X."/>
            <person name="Zhao L."/>
            <person name="Wei J."/>
            <person name="Que T."/>
            <person name="Du C."/>
            <person name="Cheng J."/>
            <person name="Dai P."/>
            <person name="Han X."/>
            <person name="Huang E."/>
            <person name="Gao Y."/>
            <person name="Liu J."/>
            <person name="Shao H."/>
            <person name="Ye R."/>
            <person name="Li L."/>
            <person name="Wei W."/>
            <person name="Wang X."/>
            <person name="Wang C."/>
            <person name="Huo Q."/>
            <person name="Li W."/>
            <person name="Guo W."/>
            <person name="Chen H."/>
            <person name="Chen S."/>
            <person name="Zhou L."/>
            <person name="Zhou L."/>
            <person name="Ni X."/>
            <person name="Tian J."/>
            <person name="Zhou Y."/>
            <person name="Sheng Y."/>
            <person name="Liu T."/>
            <person name="Pan Y."/>
            <person name="Xia L."/>
            <person name="Li J."/>
            <person name="Zhao F."/>
            <person name="Cao W."/>
        </authorList>
    </citation>
    <scope>NUCLEOTIDE SEQUENCE</scope>
    <source>
        <strain evidence="5">Rmic-2018</strain>
        <tissue evidence="5">Larvae</tissue>
    </source>
</reference>
<dbReference type="SUPFAM" id="SSF48726">
    <property type="entry name" value="Immunoglobulin"/>
    <property type="match status" value="1"/>
</dbReference>
<dbReference type="Proteomes" id="UP000821866">
    <property type="component" value="Unassembled WGS sequence"/>
</dbReference>
<protein>
    <recommendedName>
        <fullName evidence="4">Ig-like domain-containing protein</fullName>
    </recommendedName>
</protein>
<dbReference type="VEuPathDB" id="VectorBase:LOC119169279"/>
<evidence type="ECO:0000313" key="5">
    <source>
        <dbReference type="EMBL" id="KAH8024878.1"/>
    </source>
</evidence>
<evidence type="ECO:0000313" key="6">
    <source>
        <dbReference type="Proteomes" id="UP000821866"/>
    </source>
</evidence>
<feature type="domain" description="Ig-like" evidence="4">
    <location>
        <begin position="161"/>
        <end position="280"/>
    </location>
</feature>
<accession>A0A9J6DSC5</accession>
<evidence type="ECO:0000256" key="1">
    <source>
        <dbReference type="ARBA" id="ARBA00022737"/>
    </source>
</evidence>
<dbReference type="AlphaFoldDB" id="A0A9J6DSC5"/>
<dbReference type="PANTHER" id="PTHR44170:SF56">
    <property type="entry name" value="FIBRONECTIN TYPE-III DOMAIN-CONTAINING PROTEIN"/>
    <property type="match status" value="1"/>
</dbReference>
<comment type="caution">
    <text evidence="5">The sequence shown here is derived from an EMBL/GenBank/DDBJ whole genome shotgun (WGS) entry which is preliminary data.</text>
</comment>